<evidence type="ECO:0000259" key="2">
    <source>
        <dbReference type="Pfam" id="PF12850"/>
    </source>
</evidence>
<dbReference type="PIRSF" id="PIRSF000883">
    <property type="entry name" value="Pesterase_MJ0912"/>
    <property type="match status" value="1"/>
</dbReference>
<dbReference type="Pfam" id="PF12850">
    <property type="entry name" value="Metallophos_2"/>
    <property type="match status" value="1"/>
</dbReference>
<evidence type="ECO:0000313" key="3">
    <source>
        <dbReference type="EMBL" id="WMW80073.1"/>
    </source>
</evidence>
<feature type="domain" description="Calcineurin-like phosphoesterase" evidence="2">
    <location>
        <begin position="1"/>
        <end position="179"/>
    </location>
</feature>
<dbReference type="InterPro" id="IPR029052">
    <property type="entry name" value="Metallo-depent_PP-like"/>
</dbReference>
<comment type="similarity">
    <text evidence="1">Belongs to the metallophosphoesterase superfamily. YfcE family.</text>
</comment>
<keyword evidence="4" id="KW-1185">Reference proteome</keyword>
<dbReference type="RefSeq" id="WP_309481566.1">
    <property type="nucleotide sequence ID" value="NZ_CP133720.1"/>
</dbReference>
<dbReference type="CDD" id="cd00838">
    <property type="entry name" value="MPP_superfamily"/>
    <property type="match status" value="1"/>
</dbReference>
<evidence type="ECO:0000313" key="4">
    <source>
        <dbReference type="Proteomes" id="UP001181355"/>
    </source>
</evidence>
<gene>
    <name evidence="3" type="ORF">RF679_15675</name>
</gene>
<organism evidence="3 4">
    <name type="scientific">Undibacterium cyanobacteriorum</name>
    <dbReference type="NCBI Taxonomy" id="3073561"/>
    <lineage>
        <taxon>Bacteria</taxon>
        <taxon>Pseudomonadati</taxon>
        <taxon>Pseudomonadota</taxon>
        <taxon>Betaproteobacteria</taxon>
        <taxon>Burkholderiales</taxon>
        <taxon>Oxalobacteraceae</taxon>
        <taxon>Undibacterium</taxon>
    </lineage>
</organism>
<dbReference type="EMBL" id="CP133720">
    <property type="protein sequence ID" value="WMW80073.1"/>
    <property type="molecule type" value="Genomic_DNA"/>
</dbReference>
<dbReference type="InterPro" id="IPR024654">
    <property type="entry name" value="Calcineurin-like_PHP_lpxH"/>
</dbReference>
<proteinExistence type="inferred from homology"/>
<accession>A0ABY9RFR4</accession>
<protein>
    <submittedName>
        <fullName evidence="3">Metallophosphoesterase family protein</fullName>
    </submittedName>
</protein>
<sequence length="247" mass="26742">MRVALLSDIHGNLPALEAVAADIRLRGVDEVVCLGDNISGPLLPLETAQFLMDSGWKVLAGNHERQVLAYDSRGGGASDAYARSQLTDSELQWMRSLTHTATVHSDIFVCHGTPRSDCEHFLETPRDGLLSLAQRGDVLDRLGLVQASLVACGHSHVPRSVRLTSGQLIVNPGSVGLQAYADDHPEPYVMQRGTPDAHYAIAERSAGGWIAAHFAVRYNVKVVADLARRAGQKDWESALLRGYLSDA</sequence>
<evidence type="ECO:0000256" key="1">
    <source>
        <dbReference type="ARBA" id="ARBA00008950"/>
    </source>
</evidence>
<dbReference type="InterPro" id="IPR011152">
    <property type="entry name" value="Pesterase_MJ0912"/>
</dbReference>
<name>A0ABY9RFR4_9BURK</name>
<dbReference type="Proteomes" id="UP001181355">
    <property type="component" value="Chromosome"/>
</dbReference>
<dbReference type="Gene3D" id="3.60.21.10">
    <property type="match status" value="1"/>
</dbReference>
<dbReference type="PANTHER" id="PTHR42850:SF2">
    <property type="entry name" value="BLL5683 PROTEIN"/>
    <property type="match status" value="1"/>
</dbReference>
<reference evidence="3" key="1">
    <citation type="submission" date="2023-09" db="EMBL/GenBank/DDBJ databases">
        <title>Undibacterium sp. 20NA77.5 isolated from freshwater.</title>
        <authorList>
            <person name="Le V."/>
            <person name="Ko S.-R."/>
            <person name="Ahn C.-Y."/>
            <person name="Oh H.-M."/>
        </authorList>
    </citation>
    <scope>NUCLEOTIDE SEQUENCE</scope>
    <source>
        <strain evidence="3">20NA77.5</strain>
    </source>
</reference>
<dbReference type="SUPFAM" id="SSF56300">
    <property type="entry name" value="Metallo-dependent phosphatases"/>
    <property type="match status" value="1"/>
</dbReference>
<dbReference type="InterPro" id="IPR050126">
    <property type="entry name" value="Ap4A_hydrolase"/>
</dbReference>
<dbReference type="PANTHER" id="PTHR42850">
    <property type="entry name" value="METALLOPHOSPHOESTERASE"/>
    <property type="match status" value="1"/>
</dbReference>